<accession>A0A3Q9RQ47</accession>
<dbReference type="RefSeq" id="WP_127761562.1">
    <property type="nucleotide sequence ID" value="NZ_CP026095.1"/>
</dbReference>
<name>A0A3Q9RQ47_9BACI</name>
<evidence type="ECO:0000313" key="1">
    <source>
        <dbReference type="EMBL" id="AZV44630.1"/>
    </source>
</evidence>
<dbReference type="KEGG" id="pasa:BAOM_4023"/>
<organism evidence="1 2">
    <name type="scientific">Peribacillus asahii</name>
    <dbReference type="NCBI Taxonomy" id="228899"/>
    <lineage>
        <taxon>Bacteria</taxon>
        <taxon>Bacillati</taxon>
        <taxon>Bacillota</taxon>
        <taxon>Bacilli</taxon>
        <taxon>Bacillales</taxon>
        <taxon>Bacillaceae</taxon>
        <taxon>Peribacillus</taxon>
    </lineage>
</organism>
<sequence length="97" mass="10977">MPEIAYIKVIRKKGFYAMFRNFQILLNGEVAGEIARDREVVFEVPPGIYTIQNKIDWLITDALELEVKAGETATFQVSGKAKGGLNQEIFIQREAND</sequence>
<reference evidence="1 2" key="1">
    <citation type="submission" date="2018-01" db="EMBL/GenBank/DDBJ databases">
        <title>Bacillus asahii Genome sequencing and assembly.</title>
        <authorList>
            <person name="Jiang H."/>
            <person name="Feng Y."/>
            <person name="Zhao F."/>
            <person name="Lin X."/>
        </authorList>
    </citation>
    <scope>NUCLEOTIDE SEQUENCE [LARGE SCALE GENOMIC DNA]</scope>
    <source>
        <strain evidence="1 2">OM18</strain>
    </source>
</reference>
<dbReference type="AlphaFoldDB" id="A0A3Q9RQ47"/>
<evidence type="ECO:0000313" key="2">
    <source>
        <dbReference type="Proteomes" id="UP000283095"/>
    </source>
</evidence>
<dbReference type="Proteomes" id="UP000283095">
    <property type="component" value="Chromosome"/>
</dbReference>
<dbReference type="OrthoDB" id="2223488at2"/>
<proteinExistence type="predicted"/>
<protein>
    <submittedName>
        <fullName evidence="1">Uncharacterized protein</fullName>
    </submittedName>
</protein>
<gene>
    <name evidence="1" type="ORF">BAOM_4023</name>
</gene>
<dbReference type="EMBL" id="CP026095">
    <property type="protein sequence ID" value="AZV44630.1"/>
    <property type="molecule type" value="Genomic_DNA"/>
</dbReference>